<dbReference type="PANTHER" id="PTHR13561">
    <property type="entry name" value="DNA REPLICATION REGULATOR DPB11-RELATED"/>
    <property type="match status" value="1"/>
</dbReference>
<dbReference type="FunFam" id="3.40.50.10190:FF:000057">
    <property type="entry name" value="Transcription coactivator"/>
    <property type="match status" value="1"/>
</dbReference>
<dbReference type="Pfam" id="PF12738">
    <property type="entry name" value="PTCB-BRCT"/>
    <property type="match status" value="3"/>
</dbReference>
<organism evidence="4 5">
    <name type="scientific">Liquidambar formosana</name>
    <name type="common">Formosan gum</name>
    <dbReference type="NCBI Taxonomy" id="63359"/>
    <lineage>
        <taxon>Eukaryota</taxon>
        <taxon>Viridiplantae</taxon>
        <taxon>Streptophyta</taxon>
        <taxon>Embryophyta</taxon>
        <taxon>Tracheophyta</taxon>
        <taxon>Spermatophyta</taxon>
        <taxon>Magnoliopsida</taxon>
        <taxon>eudicotyledons</taxon>
        <taxon>Gunneridae</taxon>
        <taxon>Pentapetalae</taxon>
        <taxon>Saxifragales</taxon>
        <taxon>Altingiaceae</taxon>
        <taxon>Liquidambar</taxon>
    </lineage>
</organism>
<dbReference type="SMART" id="SM00292">
    <property type="entry name" value="BRCT"/>
    <property type="match status" value="6"/>
</dbReference>
<keyword evidence="1" id="KW-0677">Repeat</keyword>
<dbReference type="InterPro" id="IPR059215">
    <property type="entry name" value="BRCT2_TopBP1-like"/>
</dbReference>
<dbReference type="SUPFAM" id="SSF52113">
    <property type="entry name" value="BRCT domain"/>
    <property type="match status" value="5"/>
</dbReference>
<dbReference type="Gene3D" id="3.40.50.10190">
    <property type="entry name" value="BRCT domain"/>
    <property type="match status" value="6"/>
</dbReference>
<feature type="domain" description="BRCT" evidence="3">
    <location>
        <begin position="372"/>
        <end position="464"/>
    </location>
</feature>
<dbReference type="CDD" id="cd17718">
    <property type="entry name" value="BRCT_TopBP1_rpt3"/>
    <property type="match status" value="1"/>
</dbReference>
<feature type="domain" description="BRCT" evidence="3">
    <location>
        <begin position="573"/>
        <end position="660"/>
    </location>
</feature>
<proteinExistence type="predicted"/>
<reference evidence="4 5" key="1">
    <citation type="journal article" date="2024" name="Plant J.">
        <title>Genome sequences and population genomics reveal climatic adaptation and genomic divergence between two closely related sweetgum species.</title>
        <authorList>
            <person name="Xu W.Q."/>
            <person name="Ren C.Q."/>
            <person name="Zhang X.Y."/>
            <person name="Comes H.P."/>
            <person name="Liu X.H."/>
            <person name="Li Y.G."/>
            <person name="Kettle C.J."/>
            <person name="Jalonen R."/>
            <person name="Gaisberger H."/>
            <person name="Ma Y.Z."/>
            <person name="Qiu Y.X."/>
        </authorList>
    </citation>
    <scope>NUCLEOTIDE SEQUENCE [LARGE SCALE GENOMIC DNA]</scope>
    <source>
        <strain evidence="4">Hangzhou</strain>
    </source>
</reference>
<dbReference type="CDD" id="cd17731">
    <property type="entry name" value="BRCT_TopBP1_rpt2_like"/>
    <property type="match status" value="2"/>
</dbReference>
<dbReference type="EMBL" id="JBBPBK010000003">
    <property type="protein sequence ID" value="KAK9289062.1"/>
    <property type="molecule type" value="Genomic_DNA"/>
</dbReference>
<keyword evidence="5" id="KW-1185">Reference proteome</keyword>
<feature type="domain" description="BRCT" evidence="3">
    <location>
        <begin position="3"/>
        <end position="97"/>
    </location>
</feature>
<dbReference type="AlphaFoldDB" id="A0AAP0S210"/>
<evidence type="ECO:0000313" key="4">
    <source>
        <dbReference type="EMBL" id="KAK9289062.1"/>
    </source>
</evidence>
<dbReference type="Proteomes" id="UP001415857">
    <property type="component" value="Unassembled WGS sequence"/>
</dbReference>
<evidence type="ECO:0000256" key="1">
    <source>
        <dbReference type="ARBA" id="ARBA00022737"/>
    </source>
</evidence>
<dbReference type="GO" id="GO:0033314">
    <property type="term" value="P:mitotic DNA replication checkpoint signaling"/>
    <property type="evidence" value="ECO:0007669"/>
    <property type="project" value="TreeGrafter"/>
</dbReference>
<feature type="region of interest" description="Disordered" evidence="2">
    <location>
        <begin position="815"/>
        <end position="848"/>
    </location>
</feature>
<dbReference type="InterPro" id="IPR036420">
    <property type="entry name" value="BRCT_dom_sf"/>
</dbReference>
<dbReference type="PROSITE" id="PS50172">
    <property type="entry name" value="BRCT"/>
    <property type="match status" value="6"/>
</dbReference>
<dbReference type="FunFam" id="3.40.50.10190:FF:000052">
    <property type="entry name" value="Transcription coactivator"/>
    <property type="match status" value="1"/>
</dbReference>
<feature type="domain" description="BRCT" evidence="3">
    <location>
        <begin position="101"/>
        <end position="185"/>
    </location>
</feature>
<dbReference type="Pfam" id="PF00533">
    <property type="entry name" value="BRCT"/>
    <property type="match status" value="1"/>
</dbReference>
<dbReference type="CDD" id="cd00027">
    <property type="entry name" value="BRCT"/>
    <property type="match status" value="1"/>
</dbReference>
<dbReference type="GO" id="GO:0007095">
    <property type="term" value="P:mitotic G2 DNA damage checkpoint signaling"/>
    <property type="evidence" value="ECO:0007669"/>
    <property type="project" value="TreeGrafter"/>
</dbReference>
<evidence type="ECO:0000256" key="2">
    <source>
        <dbReference type="SAM" id="MobiDB-lite"/>
    </source>
</evidence>
<dbReference type="FunFam" id="3.40.50.10190:FF:000061">
    <property type="entry name" value="Transcription coactivator"/>
    <property type="match status" value="1"/>
</dbReference>
<comment type="caution">
    <text evidence="4">The sequence shown here is derived from an EMBL/GenBank/DDBJ whole genome shotgun (WGS) entry which is preliminary data.</text>
</comment>
<dbReference type="PANTHER" id="PTHR13561:SF20">
    <property type="entry name" value="DNA TOPOISOMERASE 2-BINDING PROTEIN 1"/>
    <property type="match status" value="1"/>
</dbReference>
<evidence type="ECO:0000259" key="3">
    <source>
        <dbReference type="PROSITE" id="PS50172"/>
    </source>
</evidence>
<feature type="domain" description="BRCT" evidence="3">
    <location>
        <begin position="183"/>
        <end position="270"/>
    </location>
</feature>
<dbReference type="GO" id="GO:0006270">
    <property type="term" value="P:DNA replication initiation"/>
    <property type="evidence" value="ECO:0007669"/>
    <property type="project" value="TreeGrafter"/>
</dbReference>
<dbReference type="FunFam" id="3.40.50.10190:FF:000070">
    <property type="entry name" value="Transcription coactivator"/>
    <property type="match status" value="1"/>
</dbReference>
<sequence length="983" mass="109326">MMMATKSFKGANVFMSRNLVPPEIFDTLHDALKQNGAEVFLCCDPSRAAPNDYHIISSSEHEKFEDLRAKGCNLLGPQCVLSCAKEHRALPQQGFTCCLAMDGVKVLASGFEMDEKVKIGKLVTAMGGVLQIKASSDVSFVIAKNVLAAKYKWASNILKKPIVTINWLYQCWNEHRVVPQESYRVLPFSGLTICVTRIPADERKEMEKLIIQNGGKYSAELTKKCTHLVSDISYKDFVARRWGHIHLVTRKWFDQSIARRACLNEESYPVQGGSVSSINTVRASLMTQNSQDKGVGNSQSAPSSVAVDSNLHTVPCDGIADSDLEATLSQNFSSKFSEAPNFIEEESGLPSTDHKNENFFDGCVANDSQTEDSDLYLSDCRILLVGFEASEMRKLINMVRRGGGSRYMSFNEKLTHIVVGTPSEIEKKELRSLAALGVIKVVRTIWLEDCNREKKEIPVLQRHMAYDLLLPKDAVCLNKGATVGMTGMKQGKISAVPCSIPADQIRGSMSSGSGMSLEKSREGTMEINMNGNRSLEAMAKSAQQSLISTVNDKYMGQRKMQHNSSIQNVQDRKPSSVFEGRLFCFSNSFPEDRRAEIVQWVNQGGGEMVDHQDKENVHFTVECHGLIPRSADVQSTNVSSHWIRSCLEDGCLLDVGSHILYSPLPCRVPLPGFERFRFCVSQYEEKDRLLLRNLCFVLGAKFVEKLTKKVTHLLCKFTSGPKYEAACKWGIKRVTSEWIYECVRQSEVVAEGRFCPKEATAQDQEAGLCTTSQYPTQVLRMISGDNPSQFPSQSLEQRSIPSQAVACRSDIFKEEAKNSSPHSKRARLLEDDSEKGPLPSKVHPNDPICDMYTPRNSISEATDVSHVVPDVASAIEDLLEQTSKIHDLKSPQRTGCDKSIFSSDCSILGQDHADGHSTFGLSKLWLNRNEKRDDMCNPSGDGNASIYDGFSETQTESQVVGYEEDLSGRQMIIDRVRTRSTLA</sequence>
<name>A0AAP0S210_LIQFO</name>
<evidence type="ECO:0000313" key="5">
    <source>
        <dbReference type="Proteomes" id="UP001415857"/>
    </source>
</evidence>
<protein>
    <recommendedName>
        <fullName evidence="3">BRCT domain-containing protein</fullName>
    </recommendedName>
</protein>
<accession>A0AAP0S210</accession>
<feature type="domain" description="BRCT" evidence="3">
    <location>
        <begin position="673"/>
        <end position="756"/>
    </location>
</feature>
<gene>
    <name evidence="4" type="ORF">L1049_017533</name>
</gene>
<dbReference type="InterPro" id="IPR001357">
    <property type="entry name" value="BRCT_dom"/>
</dbReference>